<dbReference type="GO" id="GO:0005886">
    <property type="term" value="C:plasma membrane"/>
    <property type="evidence" value="ECO:0007669"/>
    <property type="project" value="TreeGrafter"/>
</dbReference>
<feature type="domain" description="Multidrug resistance protein MdtA-like barrel-sandwich hybrid" evidence="4">
    <location>
        <begin position="62"/>
        <end position="199"/>
    </location>
</feature>
<dbReference type="Gene3D" id="2.40.50.100">
    <property type="match status" value="1"/>
</dbReference>
<dbReference type="Pfam" id="PF25876">
    <property type="entry name" value="HH_MFP_RND"/>
    <property type="match status" value="1"/>
</dbReference>
<proteinExistence type="inferred from homology"/>
<name>A0AAC9I3G9_9FLAO</name>
<dbReference type="PANTHER" id="PTHR30158">
    <property type="entry name" value="ACRA/E-RELATED COMPONENT OF DRUG EFFLUX TRANSPORTER"/>
    <property type="match status" value="1"/>
</dbReference>
<accession>A0AAC9I3G9</accession>
<keyword evidence="8" id="KW-1185">Reference proteome</keyword>
<dbReference type="Gene3D" id="1.10.287.470">
    <property type="entry name" value="Helix hairpin bin"/>
    <property type="match status" value="1"/>
</dbReference>
<comment type="similarity">
    <text evidence="2">Belongs to the membrane fusion protein (MFP) (TC 8.A.1) family.</text>
</comment>
<sequence>MNTLKKIKILFVVLVLPQFYISCKKDAAPEAKPLEISVVKVLQQDVRLESEFTGQTFGQSDIEINPRVDGVIESLNFKEGSMVTKGQVLYTIDPLPLQAKMHEAEGDLAEVQARVAKTKSDYDMMVPLAKMNAVSQRELIAAKSAYNAATASLQAANANLTNSKIELGYSTIVAPISGLIGISKVRVGDYVRPGAASVLNTVSDLGDVRVRFTMSEQEYLRIFREISKKDSSLKGAGKAISLILSDGSVYPEQGKISFADRQIDPTTGAVTFEAAFANPDRLIRPGQYVKINVVTDVRKNALLIPQRSVIEMQGIYQVFVLGNDNKVEMKMIQVGSSYKDSYIVTDGLTANDKVAMGGTSLLKSGSVVTPKIKDWAPGKAEN</sequence>
<dbReference type="NCBIfam" id="TIGR01730">
    <property type="entry name" value="RND_mfp"/>
    <property type="match status" value="1"/>
</dbReference>
<dbReference type="InterPro" id="IPR058627">
    <property type="entry name" value="MdtA-like_C"/>
</dbReference>
<dbReference type="KEGG" id="fgl:EM308_04530"/>
<dbReference type="Pfam" id="PF25917">
    <property type="entry name" value="BSH_RND"/>
    <property type="match status" value="1"/>
</dbReference>
<feature type="domain" description="Multidrug resistance protein MdtA-like beta-barrel" evidence="5">
    <location>
        <begin position="208"/>
        <end position="295"/>
    </location>
</feature>
<dbReference type="Proteomes" id="UP000175968">
    <property type="component" value="Chromosome"/>
</dbReference>
<dbReference type="PANTHER" id="PTHR30158:SF23">
    <property type="entry name" value="MULTIDRUG RESISTANCE PROTEIN MEXA"/>
    <property type="match status" value="1"/>
</dbReference>
<dbReference type="GO" id="GO:0046677">
    <property type="term" value="P:response to antibiotic"/>
    <property type="evidence" value="ECO:0007669"/>
    <property type="project" value="TreeGrafter"/>
</dbReference>
<dbReference type="InterPro" id="IPR006143">
    <property type="entry name" value="RND_pump_MFP"/>
</dbReference>
<dbReference type="InterPro" id="IPR058624">
    <property type="entry name" value="MdtA-like_HH"/>
</dbReference>
<dbReference type="InterPro" id="IPR058626">
    <property type="entry name" value="MdtA-like_b-barrel"/>
</dbReference>
<evidence type="ECO:0000259" key="6">
    <source>
        <dbReference type="Pfam" id="PF25967"/>
    </source>
</evidence>
<dbReference type="Gene3D" id="2.40.420.20">
    <property type="match status" value="1"/>
</dbReference>
<comment type="subcellular location">
    <subcellularLocation>
        <location evidence="1">Cell envelope</location>
    </subcellularLocation>
</comment>
<dbReference type="GO" id="GO:0022857">
    <property type="term" value="F:transmembrane transporter activity"/>
    <property type="evidence" value="ECO:0007669"/>
    <property type="project" value="InterPro"/>
</dbReference>
<gene>
    <name evidence="7" type="ORF">EM308_04530</name>
</gene>
<dbReference type="InterPro" id="IPR058625">
    <property type="entry name" value="MdtA-like_BSH"/>
</dbReference>
<evidence type="ECO:0000259" key="5">
    <source>
        <dbReference type="Pfam" id="PF25944"/>
    </source>
</evidence>
<protein>
    <submittedName>
        <fullName evidence="7">Efflux transporter periplasmic adaptor subunit</fullName>
    </submittedName>
</protein>
<evidence type="ECO:0000256" key="1">
    <source>
        <dbReference type="ARBA" id="ARBA00004196"/>
    </source>
</evidence>
<evidence type="ECO:0000259" key="4">
    <source>
        <dbReference type="Pfam" id="PF25917"/>
    </source>
</evidence>
<evidence type="ECO:0000256" key="2">
    <source>
        <dbReference type="ARBA" id="ARBA00009477"/>
    </source>
</evidence>
<dbReference type="RefSeq" id="WP_051877590.1">
    <property type="nucleotide sequence ID" value="NZ_CP017479.1"/>
</dbReference>
<organism evidence="7 8">
    <name type="scientific">Flavobacterium gilvum</name>
    <dbReference type="NCBI Taxonomy" id="1492737"/>
    <lineage>
        <taxon>Bacteria</taxon>
        <taxon>Pseudomonadati</taxon>
        <taxon>Bacteroidota</taxon>
        <taxon>Flavobacteriia</taxon>
        <taxon>Flavobacteriales</taxon>
        <taxon>Flavobacteriaceae</taxon>
        <taxon>Flavobacterium</taxon>
    </lineage>
</organism>
<evidence type="ECO:0000313" key="7">
    <source>
        <dbReference type="EMBL" id="AOW08827.1"/>
    </source>
</evidence>
<dbReference type="SUPFAM" id="SSF111369">
    <property type="entry name" value="HlyD-like secretion proteins"/>
    <property type="match status" value="1"/>
</dbReference>
<reference evidence="7 8" key="1">
    <citation type="submission" date="2016-10" db="EMBL/GenBank/DDBJ databases">
        <title>Flavobacterium gilvum sp. nov., isolated from stream water.</title>
        <authorList>
            <person name="Shin S.-K."/>
            <person name="Cho Y.-J."/>
            <person name="Yi H."/>
        </authorList>
    </citation>
    <scope>NUCLEOTIDE SEQUENCE [LARGE SCALE GENOMIC DNA]</scope>
    <source>
        <strain evidence="7 8">EM1308</strain>
    </source>
</reference>
<dbReference type="EMBL" id="CP017479">
    <property type="protein sequence ID" value="AOW08827.1"/>
    <property type="molecule type" value="Genomic_DNA"/>
</dbReference>
<dbReference type="AlphaFoldDB" id="A0AAC9I3G9"/>
<evidence type="ECO:0000259" key="3">
    <source>
        <dbReference type="Pfam" id="PF25876"/>
    </source>
</evidence>
<dbReference type="GO" id="GO:0030313">
    <property type="term" value="C:cell envelope"/>
    <property type="evidence" value="ECO:0007669"/>
    <property type="project" value="UniProtKB-SubCell"/>
</dbReference>
<evidence type="ECO:0000313" key="8">
    <source>
        <dbReference type="Proteomes" id="UP000175968"/>
    </source>
</evidence>
<dbReference type="Pfam" id="PF25944">
    <property type="entry name" value="Beta-barrel_RND"/>
    <property type="match status" value="1"/>
</dbReference>
<dbReference type="Pfam" id="PF25967">
    <property type="entry name" value="RND-MFP_C"/>
    <property type="match status" value="1"/>
</dbReference>
<dbReference type="Gene3D" id="2.40.30.170">
    <property type="match status" value="1"/>
</dbReference>
<feature type="domain" description="Multidrug resistance protein MdtA-like C-terminal permuted SH3" evidence="6">
    <location>
        <begin position="300"/>
        <end position="358"/>
    </location>
</feature>
<feature type="domain" description="Multidrug resistance protein MdtA-like alpha-helical hairpin" evidence="3">
    <location>
        <begin position="102"/>
        <end position="170"/>
    </location>
</feature>